<gene>
    <name evidence="4" type="ORF">ACFQDL_32180</name>
</gene>
<dbReference type="Pfam" id="PF02230">
    <property type="entry name" value="Abhydrolase_2"/>
    <property type="match status" value="1"/>
</dbReference>
<accession>A0ABW2A9M3</accession>
<comment type="caution">
    <text evidence="4">The sequence shown here is derived from an EMBL/GenBank/DDBJ whole genome shotgun (WGS) entry which is preliminary data.</text>
</comment>
<comment type="similarity">
    <text evidence="1">Belongs to the AB hydrolase superfamily. AB hydrolase 2 family.</text>
</comment>
<evidence type="ECO:0000313" key="5">
    <source>
        <dbReference type="Proteomes" id="UP001596422"/>
    </source>
</evidence>
<sequence>MNNGHHSIGPLQQDAAFECAFRTRQPQPASPKGCVILLHGVGSSETSLTTLAYAIAPDVLVVLAQAPLVFSPNQFGWFRVAFTTEGPRIVAEEAESSRQRLIHFVEQVQARFDIAPQSTVIAGFSQGGIMSASVALSAPQLVAGFAILSGRILPELEPRLAPKSQLVRLQAFIGHGEFDSKLPVSWAQKAHHWLDELGMPHQLRLYPIDHTISAPMQADFLAWLDACLSKA</sequence>
<dbReference type="InterPro" id="IPR029058">
    <property type="entry name" value="AB_hydrolase_fold"/>
</dbReference>
<name>A0ABW2A9M3_9GAMM</name>
<dbReference type="InterPro" id="IPR003140">
    <property type="entry name" value="PLipase/COase/thioEstase"/>
</dbReference>
<evidence type="ECO:0000256" key="2">
    <source>
        <dbReference type="ARBA" id="ARBA00022801"/>
    </source>
</evidence>
<evidence type="ECO:0000256" key="1">
    <source>
        <dbReference type="ARBA" id="ARBA00006499"/>
    </source>
</evidence>
<keyword evidence="2 4" id="KW-0378">Hydrolase</keyword>
<dbReference type="PANTHER" id="PTHR10655">
    <property type="entry name" value="LYSOPHOSPHOLIPASE-RELATED"/>
    <property type="match status" value="1"/>
</dbReference>
<dbReference type="SUPFAM" id="SSF53474">
    <property type="entry name" value="alpha/beta-Hydrolases"/>
    <property type="match status" value="1"/>
</dbReference>
<evidence type="ECO:0000313" key="4">
    <source>
        <dbReference type="EMBL" id="MFC6674255.1"/>
    </source>
</evidence>
<dbReference type="GO" id="GO:0016787">
    <property type="term" value="F:hydrolase activity"/>
    <property type="evidence" value="ECO:0007669"/>
    <property type="project" value="UniProtKB-KW"/>
</dbReference>
<keyword evidence="5" id="KW-1185">Reference proteome</keyword>
<organism evidence="4 5">
    <name type="scientific">Marinobacterium aestuariivivens</name>
    <dbReference type="NCBI Taxonomy" id="1698799"/>
    <lineage>
        <taxon>Bacteria</taxon>
        <taxon>Pseudomonadati</taxon>
        <taxon>Pseudomonadota</taxon>
        <taxon>Gammaproteobacteria</taxon>
        <taxon>Oceanospirillales</taxon>
        <taxon>Oceanospirillaceae</taxon>
        <taxon>Marinobacterium</taxon>
    </lineage>
</organism>
<reference evidence="5" key="1">
    <citation type="journal article" date="2019" name="Int. J. Syst. Evol. Microbiol.">
        <title>The Global Catalogue of Microorganisms (GCM) 10K type strain sequencing project: providing services to taxonomists for standard genome sequencing and annotation.</title>
        <authorList>
            <consortium name="The Broad Institute Genomics Platform"/>
            <consortium name="The Broad Institute Genome Sequencing Center for Infectious Disease"/>
            <person name="Wu L."/>
            <person name="Ma J."/>
        </authorList>
    </citation>
    <scope>NUCLEOTIDE SEQUENCE [LARGE SCALE GENOMIC DNA]</scope>
    <source>
        <strain evidence="5">NBRC 111756</strain>
    </source>
</reference>
<protein>
    <submittedName>
        <fullName evidence="4">Alpha/beta hydrolase</fullName>
    </submittedName>
</protein>
<dbReference type="Proteomes" id="UP001596422">
    <property type="component" value="Unassembled WGS sequence"/>
</dbReference>
<dbReference type="Gene3D" id="3.40.50.1820">
    <property type="entry name" value="alpha/beta hydrolase"/>
    <property type="match status" value="1"/>
</dbReference>
<proteinExistence type="inferred from homology"/>
<evidence type="ECO:0000259" key="3">
    <source>
        <dbReference type="Pfam" id="PF02230"/>
    </source>
</evidence>
<dbReference type="PANTHER" id="PTHR10655:SF17">
    <property type="entry name" value="LYSOPHOSPHOLIPASE-LIKE PROTEIN 1"/>
    <property type="match status" value="1"/>
</dbReference>
<dbReference type="EMBL" id="JBHSWE010000002">
    <property type="protein sequence ID" value="MFC6674255.1"/>
    <property type="molecule type" value="Genomic_DNA"/>
</dbReference>
<dbReference type="RefSeq" id="WP_379914046.1">
    <property type="nucleotide sequence ID" value="NZ_JBHSWE010000002.1"/>
</dbReference>
<dbReference type="InterPro" id="IPR050565">
    <property type="entry name" value="LYPA1-2/EST-like"/>
</dbReference>
<feature type="domain" description="Phospholipase/carboxylesterase/thioesterase" evidence="3">
    <location>
        <begin position="31"/>
        <end position="224"/>
    </location>
</feature>